<keyword evidence="19" id="KW-1185">Reference proteome</keyword>
<feature type="region of interest" description="Disordered" evidence="17">
    <location>
        <begin position="82"/>
        <end position="111"/>
    </location>
</feature>
<accession>A0A1E4RVA9</accession>
<evidence type="ECO:0000256" key="13">
    <source>
        <dbReference type="ARBA" id="ARBA00023242"/>
    </source>
</evidence>
<evidence type="ECO:0000256" key="1">
    <source>
        <dbReference type="ARBA" id="ARBA00004123"/>
    </source>
</evidence>
<keyword evidence="11" id="KW-0995">Kinetochore</keyword>
<keyword evidence="9" id="KW-0493">Microtubule</keyword>
<dbReference type="GO" id="GO:0044732">
    <property type="term" value="C:mitotic spindle pole body"/>
    <property type="evidence" value="ECO:0007669"/>
    <property type="project" value="TreeGrafter"/>
</dbReference>
<evidence type="ECO:0000256" key="10">
    <source>
        <dbReference type="ARBA" id="ARBA00022776"/>
    </source>
</evidence>
<evidence type="ECO:0000256" key="6">
    <source>
        <dbReference type="ARBA" id="ARBA00022454"/>
    </source>
</evidence>
<keyword evidence="14" id="KW-0131">Cell cycle</keyword>
<keyword evidence="13" id="KW-0539">Nucleus</keyword>
<dbReference type="PANTHER" id="PTHR28025">
    <property type="entry name" value="DASH COMPLEX SUBUNIT DAD1"/>
    <property type="match status" value="1"/>
</dbReference>
<evidence type="ECO:0000256" key="3">
    <source>
        <dbReference type="ARBA" id="ARBA00004629"/>
    </source>
</evidence>
<dbReference type="EMBL" id="KV453943">
    <property type="protein sequence ID" value="ODV71186.1"/>
    <property type="molecule type" value="Genomic_DNA"/>
</dbReference>
<keyword evidence="7" id="KW-0963">Cytoplasm</keyword>
<gene>
    <name evidence="18" type="ORF">CYBJADRAFT_132143</name>
</gene>
<evidence type="ECO:0000256" key="11">
    <source>
        <dbReference type="ARBA" id="ARBA00022838"/>
    </source>
</evidence>
<comment type="similarity">
    <text evidence="4">Belongs to the DASH complex DAD1 family.</text>
</comment>
<dbReference type="InterPro" id="IPR013958">
    <property type="entry name" value="DASH_Dad1"/>
</dbReference>
<evidence type="ECO:0000313" key="19">
    <source>
        <dbReference type="Proteomes" id="UP000094389"/>
    </source>
</evidence>
<dbReference type="GO" id="GO:0042729">
    <property type="term" value="C:DASH complex"/>
    <property type="evidence" value="ECO:0007669"/>
    <property type="project" value="InterPro"/>
</dbReference>
<evidence type="ECO:0000256" key="9">
    <source>
        <dbReference type="ARBA" id="ARBA00022701"/>
    </source>
</evidence>
<name>A0A1E4RVA9_CYBJN</name>
<sequence>MSKESKDRQLTYFEKQRDLLITEIATSMDTVLNNINALNRSLEGTVAVGKEFESVAALWANFYDAKAQMERMRPLDTEVMTGSDAVEPLSTDVEKMDADITSNPESNNGAN</sequence>
<evidence type="ECO:0000256" key="2">
    <source>
        <dbReference type="ARBA" id="ARBA00004186"/>
    </source>
</evidence>
<keyword evidence="12" id="KW-0206">Cytoskeleton</keyword>
<evidence type="ECO:0000256" key="16">
    <source>
        <dbReference type="ARBA" id="ARBA00030566"/>
    </source>
</evidence>
<evidence type="ECO:0000256" key="15">
    <source>
        <dbReference type="ARBA" id="ARBA00023328"/>
    </source>
</evidence>
<feature type="compositionally biased region" description="Polar residues" evidence="17">
    <location>
        <begin position="100"/>
        <end position="111"/>
    </location>
</feature>
<protein>
    <recommendedName>
        <fullName evidence="5">DASH complex subunit DAD1</fullName>
    </recommendedName>
    <alternativeName>
        <fullName evidence="16">Outer kinetochore protein DAD1</fullName>
    </alternativeName>
</protein>
<evidence type="ECO:0000256" key="4">
    <source>
        <dbReference type="ARBA" id="ARBA00010146"/>
    </source>
</evidence>
<dbReference type="Proteomes" id="UP000094389">
    <property type="component" value="Unassembled WGS sequence"/>
</dbReference>
<dbReference type="PANTHER" id="PTHR28025:SF1">
    <property type="entry name" value="DASH COMPLEX SUBUNIT DAD1"/>
    <property type="match status" value="1"/>
</dbReference>
<dbReference type="GeneID" id="30987434"/>
<comment type="subcellular location">
    <subcellularLocation>
        <location evidence="3">Chromosome</location>
        <location evidence="3">Centromere</location>
        <location evidence="3">Kinetochore</location>
    </subcellularLocation>
    <subcellularLocation>
        <location evidence="2">Cytoplasm</location>
        <location evidence="2">Cytoskeleton</location>
        <location evidence="2">Spindle</location>
    </subcellularLocation>
    <subcellularLocation>
        <location evidence="1">Nucleus</location>
    </subcellularLocation>
</comment>
<evidence type="ECO:0000256" key="5">
    <source>
        <dbReference type="ARBA" id="ARBA00020261"/>
    </source>
</evidence>
<keyword evidence="6" id="KW-0158">Chromosome</keyword>
<dbReference type="OrthoDB" id="5566853at2759"/>
<keyword evidence="8" id="KW-0132">Cell division</keyword>
<dbReference type="Pfam" id="PF08649">
    <property type="entry name" value="DASH_Dad1"/>
    <property type="match status" value="1"/>
</dbReference>
<dbReference type="AlphaFoldDB" id="A0A1E4RVA9"/>
<dbReference type="GO" id="GO:0051301">
    <property type="term" value="P:cell division"/>
    <property type="evidence" value="ECO:0007669"/>
    <property type="project" value="UniProtKB-KW"/>
</dbReference>
<proteinExistence type="inferred from homology"/>
<dbReference type="GO" id="GO:0072686">
    <property type="term" value="C:mitotic spindle"/>
    <property type="evidence" value="ECO:0007669"/>
    <property type="project" value="InterPro"/>
</dbReference>
<reference evidence="18 19" key="1">
    <citation type="journal article" date="2016" name="Proc. Natl. Acad. Sci. U.S.A.">
        <title>Comparative genomics of biotechnologically important yeasts.</title>
        <authorList>
            <person name="Riley R."/>
            <person name="Haridas S."/>
            <person name="Wolfe K.H."/>
            <person name="Lopes M.R."/>
            <person name="Hittinger C.T."/>
            <person name="Goeker M."/>
            <person name="Salamov A.A."/>
            <person name="Wisecaver J.H."/>
            <person name="Long T.M."/>
            <person name="Calvey C.H."/>
            <person name="Aerts A.L."/>
            <person name="Barry K.W."/>
            <person name="Choi C."/>
            <person name="Clum A."/>
            <person name="Coughlan A.Y."/>
            <person name="Deshpande S."/>
            <person name="Douglass A.P."/>
            <person name="Hanson S.J."/>
            <person name="Klenk H.-P."/>
            <person name="LaButti K.M."/>
            <person name="Lapidus A."/>
            <person name="Lindquist E.A."/>
            <person name="Lipzen A.M."/>
            <person name="Meier-Kolthoff J.P."/>
            <person name="Ohm R.A."/>
            <person name="Otillar R.P."/>
            <person name="Pangilinan J.L."/>
            <person name="Peng Y."/>
            <person name="Rokas A."/>
            <person name="Rosa C.A."/>
            <person name="Scheuner C."/>
            <person name="Sibirny A.A."/>
            <person name="Slot J.C."/>
            <person name="Stielow J.B."/>
            <person name="Sun H."/>
            <person name="Kurtzman C.P."/>
            <person name="Blackwell M."/>
            <person name="Grigoriev I.V."/>
            <person name="Jeffries T.W."/>
        </authorList>
    </citation>
    <scope>NUCLEOTIDE SEQUENCE [LARGE SCALE GENOMIC DNA]</scope>
    <source>
        <strain evidence="19">ATCC 18201 / CBS 1600 / BCRC 20928 / JCM 3617 / NBRC 0987 / NRRL Y-1542</strain>
    </source>
</reference>
<dbReference type="OMA" id="VAAIWNN"/>
<organism evidence="18 19">
    <name type="scientific">Cyberlindnera jadinii (strain ATCC 18201 / CBS 1600 / BCRC 20928 / JCM 3617 / NBRC 0987 / NRRL Y-1542)</name>
    <name type="common">Torula yeast</name>
    <name type="synonym">Candida utilis</name>
    <dbReference type="NCBI Taxonomy" id="983966"/>
    <lineage>
        <taxon>Eukaryota</taxon>
        <taxon>Fungi</taxon>
        <taxon>Dikarya</taxon>
        <taxon>Ascomycota</taxon>
        <taxon>Saccharomycotina</taxon>
        <taxon>Saccharomycetes</taxon>
        <taxon>Phaffomycetales</taxon>
        <taxon>Phaffomycetaceae</taxon>
        <taxon>Cyberlindnera</taxon>
    </lineage>
</organism>
<keyword evidence="15" id="KW-0137">Centromere</keyword>
<evidence type="ECO:0000256" key="12">
    <source>
        <dbReference type="ARBA" id="ARBA00023212"/>
    </source>
</evidence>
<dbReference type="RefSeq" id="XP_020068225.1">
    <property type="nucleotide sequence ID" value="XM_020213038.1"/>
</dbReference>
<dbReference type="GO" id="GO:0051010">
    <property type="term" value="F:microtubule plus-end binding"/>
    <property type="evidence" value="ECO:0007669"/>
    <property type="project" value="TreeGrafter"/>
</dbReference>
<keyword evidence="10" id="KW-0498">Mitosis</keyword>
<evidence type="ECO:0000256" key="14">
    <source>
        <dbReference type="ARBA" id="ARBA00023306"/>
    </source>
</evidence>
<evidence type="ECO:0000256" key="17">
    <source>
        <dbReference type="SAM" id="MobiDB-lite"/>
    </source>
</evidence>
<evidence type="ECO:0000313" key="18">
    <source>
        <dbReference type="EMBL" id="ODV71186.1"/>
    </source>
</evidence>
<evidence type="ECO:0000256" key="8">
    <source>
        <dbReference type="ARBA" id="ARBA00022618"/>
    </source>
</evidence>
<evidence type="ECO:0000256" key="7">
    <source>
        <dbReference type="ARBA" id="ARBA00022490"/>
    </source>
</evidence>
<dbReference type="GO" id="GO:0005876">
    <property type="term" value="C:spindle microtubule"/>
    <property type="evidence" value="ECO:0007669"/>
    <property type="project" value="TreeGrafter"/>
</dbReference>